<feature type="domain" description="G-protein coupled receptors family 1 profile" evidence="6">
    <location>
        <begin position="1"/>
        <end position="135"/>
    </location>
</feature>
<dbReference type="SUPFAM" id="SSF81321">
    <property type="entry name" value="Family A G protein-coupled receptor-like"/>
    <property type="match status" value="1"/>
</dbReference>
<organism evidence="7 8">
    <name type="scientific">Strongyloides papillosus</name>
    <name type="common">Intestinal threadworm</name>
    <dbReference type="NCBI Taxonomy" id="174720"/>
    <lineage>
        <taxon>Eukaryota</taxon>
        <taxon>Metazoa</taxon>
        <taxon>Ecdysozoa</taxon>
        <taxon>Nematoda</taxon>
        <taxon>Chromadorea</taxon>
        <taxon>Rhabditida</taxon>
        <taxon>Tylenchina</taxon>
        <taxon>Panagrolaimomorpha</taxon>
        <taxon>Strongyloidoidea</taxon>
        <taxon>Strongyloididae</taxon>
        <taxon>Strongyloides</taxon>
    </lineage>
</organism>
<accession>A0A0N5BXJ0</accession>
<proteinExistence type="predicted"/>
<dbReference type="InterPro" id="IPR019430">
    <property type="entry name" value="7TM_GPCR_serpentine_rcpt_Srx"/>
</dbReference>
<keyword evidence="3 5" id="KW-1133">Transmembrane helix</keyword>
<dbReference type="Proteomes" id="UP000046392">
    <property type="component" value="Unplaced"/>
</dbReference>
<dbReference type="Gene3D" id="1.20.1070.10">
    <property type="entry name" value="Rhodopsin 7-helix transmembrane proteins"/>
    <property type="match status" value="1"/>
</dbReference>
<evidence type="ECO:0000256" key="3">
    <source>
        <dbReference type="ARBA" id="ARBA00022989"/>
    </source>
</evidence>
<keyword evidence="7" id="KW-1185">Reference proteome</keyword>
<reference evidence="8" key="1">
    <citation type="submission" date="2017-02" db="UniProtKB">
        <authorList>
            <consortium name="WormBaseParasite"/>
        </authorList>
    </citation>
    <scope>IDENTIFICATION</scope>
</reference>
<dbReference type="WBParaSite" id="SPAL_0001051650.1">
    <property type="protein sequence ID" value="SPAL_0001051650.1"/>
    <property type="gene ID" value="SPAL_0001051650"/>
</dbReference>
<dbReference type="InterPro" id="IPR017452">
    <property type="entry name" value="GPCR_Rhodpsn_7TM"/>
</dbReference>
<evidence type="ECO:0000256" key="5">
    <source>
        <dbReference type="SAM" id="Phobius"/>
    </source>
</evidence>
<evidence type="ECO:0000313" key="7">
    <source>
        <dbReference type="Proteomes" id="UP000046392"/>
    </source>
</evidence>
<protein>
    <submittedName>
        <fullName evidence="8">G_PROTEIN_RECEP_F1_2 domain-containing protein</fullName>
    </submittedName>
</protein>
<keyword evidence="4 5" id="KW-0472">Membrane</keyword>
<evidence type="ECO:0000256" key="4">
    <source>
        <dbReference type="ARBA" id="ARBA00023136"/>
    </source>
</evidence>
<evidence type="ECO:0000313" key="8">
    <source>
        <dbReference type="WBParaSite" id="SPAL_0001051650.1"/>
    </source>
</evidence>
<evidence type="ECO:0000259" key="6">
    <source>
        <dbReference type="PROSITE" id="PS50262"/>
    </source>
</evidence>
<dbReference type="PROSITE" id="PS50262">
    <property type="entry name" value="G_PROTEIN_RECEP_F1_2"/>
    <property type="match status" value="1"/>
</dbReference>
<keyword evidence="2 5" id="KW-0812">Transmembrane</keyword>
<dbReference type="Pfam" id="PF10328">
    <property type="entry name" value="7TM_GPCR_Srx"/>
    <property type="match status" value="1"/>
</dbReference>
<sequence length="135" mass="15605">MTSFVISLNRFICIKCPTKYKILFSYDNVKIIIILIFSICLAIGFVCGLYGSQFQYDEEYKILYSLHMATGIKLCFRILYNLIMILMVLTSLIFNIIDALRNLKFISNVTNNSKLSVLSFNLLYVIGDVSYRYST</sequence>
<evidence type="ECO:0000256" key="2">
    <source>
        <dbReference type="ARBA" id="ARBA00022692"/>
    </source>
</evidence>
<name>A0A0N5BXJ0_STREA</name>
<dbReference type="GO" id="GO:0016020">
    <property type="term" value="C:membrane"/>
    <property type="evidence" value="ECO:0007669"/>
    <property type="project" value="UniProtKB-SubCell"/>
</dbReference>
<dbReference type="AlphaFoldDB" id="A0A0N5BXJ0"/>
<comment type="subcellular location">
    <subcellularLocation>
        <location evidence="1">Membrane</location>
    </subcellularLocation>
</comment>
<feature type="transmembrane region" description="Helical" evidence="5">
    <location>
        <begin position="31"/>
        <end position="51"/>
    </location>
</feature>
<evidence type="ECO:0000256" key="1">
    <source>
        <dbReference type="ARBA" id="ARBA00004370"/>
    </source>
</evidence>
<feature type="transmembrane region" description="Helical" evidence="5">
    <location>
        <begin position="78"/>
        <end position="97"/>
    </location>
</feature>